<accession>A0A0M0JGM3</accession>
<evidence type="ECO:0000259" key="12">
    <source>
        <dbReference type="PROSITE" id="PS50290"/>
    </source>
</evidence>
<keyword evidence="7 10" id="KW-0067">ATP-binding</keyword>
<comment type="similarity">
    <text evidence="1 10">Belongs to the PI3/PI4-kinase family.</text>
</comment>
<dbReference type="InterPro" id="IPR024585">
    <property type="entry name" value="mTOR_dom"/>
</dbReference>
<dbReference type="Gene3D" id="1.20.120.150">
    <property type="entry name" value="FKBP12-rapamycin binding domain"/>
    <property type="match status" value="1"/>
</dbReference>
<dbReference type="Pfam" id="PF11865">
    <property type="entry name" value="mTOR_dom"/>
    <property type="match status" value="1"/>
</dbReference>
<dbReference type="Gene3D" id="1.10.1070.11">
    <property type="entry name" value="Phosphatidylinositol 3-/4-kinase, catalytic domain"/>
    <property type="match status" value="1"/>
</dbReference>
<dbReference type="EC" id="2.7.11.1" evidence="10"/>
<dbReference type="Pfam" id="PF08771">
    <property type="entry name" value="FRB_dom"/>
    <property type="match status" value="1"/>
</dbReference>
<protein>
    <recommendedName>
        <fullName evidence="10">Serine/threonine-protein kinase TOR</fullName>
        <ecNumber evidence="10">2.7.11.1</ecNumber>
    </recommendedName>
</protein>
<evidence type="ECO:0000256" key="2">
    <source>
        <dbReference type="ARBA" id="ARBA00022527"/>
    </source>
</evidence>
<feature type="domain" description="FATC" evidence="14">
    <location>
        <begin position="1947"/>
        <end position="1979"/>
    </location>
</feature>
<dbReference type="PROSITE" id="PS51190">
    <property type="entry name" value="FATC"/>
    <property type="match status" value="1"/>
</dbReference>
<evidence type="ECO:0000259" key="14">
    <source>
        <dbReference type="PROSITE" id="PS51190"/>
    </source>
</evidence>
<dbReference type="Proteomes" id="UP000037460">
    <property type="component" value="Unassembled WGS sequence"/>
</dbReference>
<dbReference type="OrthoDB" id="381190at2759"/>
<dbReference type="SUPFAM" id="SSF47212">
    <property type="entry name" value="FKBP12-rapamycin-binding domain of FKBP-rapamycin-associated protein (FRAP)"/>
    <property type="match status" value="1"/>
</dbReference>
<evidence type="ECO:0000313" key="16">
    <source>
        <dbReference type="Proteomes" id="UP000037460"/>
    </source>
</evidence>
<evidence type="ECO:0000256" key="11">
    <source>
        <dbReference type="SAM" id="MobiDB-lite"/>
    </source>
</evidence>
<evidence type="ECO:0000259" key="13">
    <source>
        <dbReference type="PROSITE" id="PS51189"/>
    </source>
</evidence>
<dbReference type="SMART" id="SM00146">
    <property type="entry name" value="PI3Kc"/>
    <property type="match status" value="1"/>
</dbReference>
<dbReference type="InterPro" id="IPR050517">
    <property type="entry name" value="DDR_Repair_Kinase"/>
</dbReference>
<dbReference type="InterPro" id="IPR036738">
    <property type="entry name" value="FRB_sf"/>
</dbReference>
<evidence type="ECO:0000256" key="3">
    <source>
        <dbReference type="ARBA" id="ARBA00022679"/>
    </source>
</evidence>
<name>A0A0M0JGM3_9EUKA</name>
<dbReference type="PANTHER" id="PTHR11139">
    <property type="entry name" value="ATAXIA TELANGIECTASIA MUTATED ATM -RELATED"/>
    <property type="match status" value="1"/>
</dbReference>
<keyword evidence="2 10" id="KW-0723">Serine/threonine-protein kinase</keyword>
<dbReference type="GO" id="GO:0005524">
    <property type="term" value="F:ATP binding"/>
    <property type="evidence" value="ECO:0007669"/>
    <property type="project" value="UniProtKB-KW"/>
</dbReference>
<dbReference type="GO" id="GO:0016242">
    <property type="term" value="P:negative regulation of macroautophagy"/>
    <property type="evidence" value="ECO:0007669"/>
    <property type="project" value="TreeGrafter"/>
</dbReference>
<dbReference type="Gene3D" id="1.25.10.10">
    <property type="entry name" value="Leucine-rich Repeat Variant"/>
    <property type="match status" value="2"/>
</dbReference>
<comment type="caution">
    <text evidence="15">The sequence shown here is derived from an EMBL/GenBank/DDBJ whole genome shotgun (WGS) entry which is preliminary data.</text>
</comment>
<dbReference type="PANTHER" id="PTHR11139:SF9">
    <property type="entry name" value="SERINE_THREONINE-PROTEIN KINASE MTOR"/>
    <property type="match status" value="1"/>
</dbReference>
<evidence type="ECO:0000256" key="5">
    <source>
        <dbReference type="ARBA" id="ARBA00022741"/>
    </source>
</evidence>
<dbReference type="PROSITE" id="PS00915">
    <property type="entry name" value="PI3_4_KINASE_1"/>
    <property type="match status" value="1"/>
</dbReference>
<comment type="catalytic activity">
    <reaction evidence="8 10">
        <text>L-threonyl-[protein] + ATP = O-phospho-L-threonyl-[protein] + ADP + H(+)</text>
        <dbReference type="Rhea" id="RHEA:46608"/>
        <dbReference type="Rhea" id="RHEA-COMP:11060"/>
        <dbReference type="Rhea" id="RHEA-COMP:11605"/>
        <dbReference type="ChEBI" id="CHEBI:15378"/>
        <dbReference type="ChEBI" id="CHEBI:30013"/>
        <dbReference type="ChEBI" id="CHEBI:30616"/>
        <dbReference type="ChEBI" id="CHEBI:61977"/>
        <dbReference type="ChEBI" id="CHEBI:456216"/>
        <dbReference type="EC" id="2.7.11.1"/>
    </reaction>
</comment>
<evidence type="ECO:0000256" key="9">
    <source>
        <dbReference type="ARBA" id="ARBA00048679"/>
    </source>
</evidence>
<proteinExistence type="inferred from homology"/>
<dbReference type="GO" id="GO:0044877">
    <property type="term" value="F:protein-containing complex binding"/>
    <property type="evidence" value="ECO:0007669"/>
    <property type="project" value="InterPro"/>
</dbReference>
<dbReference type="EMBL" id="JWZX01002980">
    <property type="protein sequence ID" value="KOO25388.1"/>
    <property type="molecule type" value="Genomic_DNA"/>
</dbReference>
<dbReference type="FunFam" id="3.30.1010.10:FF:000006">
    <property type="entry name" value="Serine/threonine-protein kinase TOR"/>
    <property type="match status" value="1"/>
</dbReference>
<dbReference type="SUPFAM" id="SSF56112">
    <property type="entry name" value="Protein kinase-like (PK-like)"/>
    <property type="match status" value="1"/>
</dbReference>
<evidence type="ECO:0000256" key="6">
    <source>
        <dbReference type="ARBA" id="ARBA00022777"/>
    </source>
</evidence>
<dbReference type="GO" id="GO:0005634">
    <property type="term" value="C:nucleus"/>
    <property type="evidence" value="ECO:0007669"/>
    <property type="project" value="TreeGrafter"/>
</dbReference>
<sequence length="1979" mass="218801">MAETVLERVLIVGVADPASEVRLAVLRELTPAFDLSLAQTGKWELVMLALSDENVGAREAAIAVLGRLARLNPAHLMPALRTHLFDLLIEIEHSPSGVRREDAAHLLGKLVCAAPQLIKPYASTVLRVLQPQVSDSAAALASLGELSVVAGGAVGPSMAQLLPQLLPLLQDQSSSFKRRVALHALSQLLRSTGYPSEHAVYGIASPSAMLLSTLLAMLGTEQEPSTRLELLRSLGTLGAPDPSTQIQIQLARQRTASAAIGGGIGRGDLASERSPASDLDDDTIEPTHPDFYPSVALRALTRILRDASLSAQHGMVICAMVGILRSLGGASQCLPFLPVVLPRLLHTGHNGGPQLREVALEQLGHLIGIIGLHVRGYVPAVLALAQEHLHLPSSIQVHCIAVLEQLCLALCDEFQRHLATLMPKLLAILHSDCTERRRPTLKVLHALGVFDQNLQEHLHLVVPAVLRLCEQHDAPRHARSRAVRLFGRLCSRLDLREYASQLLHGLMRVLRGAADEERNHVLATLCALLSSLGADFAVFAPPVVAELKELQISHALFDELVVPLCRPAPTGAPPCDASGELAPSDGLEDPFAGLTLHGEYEARRLPLPPPTLPFTKQKRAQGVQSGILDPLDDEDGEFEADADANEASPFGHTERNASKSSHVSAEVGYPSSALVDQKSLEAAWEVPQHSTRADYHEWMRRLSTEIILRSPSAALRACASLAQVYQPLARELFNAAFLACWSELGVQGYHDLVVRSLETALDADNMSLEVLQPLLNLAEFMELVDKPLPIDICKLGALAEKCHAYAKALHYREVEFHDHPAETIEALISINNHLQQPEAAKGILSYASKLYRIELKESWYEKLQRWNDALHAYERKQQEDPANLAWTVGRMRCHHALGEWQTLGELARETWDSRQLATDAPSKAEVARLAAAGAWNLRNWQEMARYCASMPEDAVETSLFRAVLAVHTGAFPAAQVHIDQARRQLDSEFTALVGESYHRAYRIMIGVLQLSELEEIILHKQQPAAMPLPLLMRMWQHRIGLVQRDAEVWQEILSVRYLAVPPAQDPRTWLKFCSLCRKAGRSSLSRKLLVQLLGVDPELHPAHDLGSAEPAVVFAFLKQLWDDGSRPQALARMQSFVHDPRSTRDPKLAAKTWLKLGQWQRALLTEVHALDTKSISVVLQSLGHATDLNPESYKAWHEWAMLHFEAVSQGQGLAYVVPAISGFVRSIALGRERALQDTLRLLTMWFKYGANPAVDEAVQHGFDTIPIDTWLLVTPQIIARIHSPIVAVRRSVHLLLNRVAKAHPQGLIYPLTVASKSMSEPRQSAALRVLQEMRRQCDHLVEQASLVSEELIRTSILWHEMWHAGLEEASRLYFGAKDVEGMLATLKPLHEMLLEGPETMREASFQQAFGQDLQRAHEHCQRYQQLVDRADLARAELHAAWDIYYHVFRRISKQIAKLTLLELQHVSPKLLEAKDLELAVPGTYQAGAPLVRIRSFAASMTVIASKQRPRKLTIHGSDGSTHAFLLKGHEDLRQDERVMQLFGLVNTLLSTDRDTSKKDLTIQRYSVVPLSPNSGLISWVAQCDTLHALIKEYREARKILLNIEHRLMLQMAPDYDALPVLNKLEVFEHTMENTNGHDLARVLWLRSRNAEHWLLRRTTYTRSLAVMSVVGYILGLGDRHPSNLMLDRLTGKILHIDFGDCFEVAVHREKFPEKIPFRLTRMLVTAMEVSGIEGNFRFTCESVISMLRNNKDSVLAMLEASVHDPLINWRLLVRPSQEDVAGRSRSAADRSANGYGASGYGASGYGASGYGHRQRRMGSDASGGGHAGVRSRSASIIVAPEEVAGVLGSTQAQPAAVAAERFSAARGQTGATSLIDHPASLIGTPHLDAMAADVPESSSVTLSRRSRAEPLQLQEEQDEQALNDRAVSVLRRVKSKLAGSDFPDQAPTLDVATQVNRLVVEAQSELNLCQLYIGWCPFW</sequence>
<dbReference type="InterPro" id="IPR057564">
    <property type="entry name" value="HEAT_ATR"/>
</dbReference>
<dbReference type="InterPro" id="IPR011989">
    <property type="entry name" value="ARM-like"/>
</dbReference>
<dbReference type="InterPro" id="IPR016024">
    <property type="entry name" value="ARM-type_fold"/>
</dbReference>
<keyword evidence="3 10" id="KW-0808">Transferase</keyword>
<dbReference type="GO" id="GO:0031932">
    <property type="term" value="C:TORC2 complex"/>
    <property type="evidence" value="ECO:0007669"/>
    <property type="project" value="TreeGrafter"/>
</dbReference>
<reference evidence="16" key="1">
    <citation type="journal article" date="2015" name="PLoS Genet.">
        <title>Genome Sequence and Transcriptome Analyses of Chrysochromulina tobin: Metabolic Tools for Enhanced Algal Fitness in the Prominent Order Prymnesiales (Haptophyceae).</title>
        <authorList>
            <person name="Hovde B.T."/>
            <person name="Deodato C.R."/>
            <person name="Hunsperger H.M."/>
            <person name="Ryken S.A."/>
            <person name="Yost W."/>
            <person name="Jha R.K."/>
            <person name="Patterson J."/>
            <person name="Monnat R.J. Jr."/>
            <person name="Barlow S.B."/>
            <person name="Starkenburg S.R."/>
            <person name="Cattolico R.A."/>
        </authorList>
    </citation>
    <scope>NUCLEOTIDE SEQUENCE</scope>
    <source>
        <strain evidence="16">CCMP291</strain>
    </source>
</reference>
<keyword evidence="16" id="KW-1185">Reference proteome</keyword>
<dbReference type="PROSITE" id="PS50290">
    <property type="entry name" value="PI3_4_KINASE_3"/>
    <property type="match status" value="1"/>
</dbReference>
<dbReference type="InterPro" id="IPR057546">
    <property type="entry name" value="HEAT_GCN1"/>
</dbReference>
<dbReference type="GO" id="GO:0031929">
    <property type="term" value="P:TOR signaling"/>
    <property type="evidence" value="ECO:0007669"/>
    <property type="project" value="TreeGrafter"/>
</dbReference>
<dbReference type="InterPro" id="IPR018936">
    <property type="entry name" value="PI3/4_kinase_CS"/>
</dbReference>
<keyword evidence="6 10" id="KW-0418">Kinase</keyword>
<evidence type="ECO:0000256" key="8">
    <source>
        <dbReference type="ARBA" id="ARBA00047899"/>
    </source>
</evidence>
<dbReference type="Pfam" id="PF02259">
    <property type="entry name" value="FAT"/>
    <property type="match status" value="1"/>
</dbReference>
<dbReference type="Pfam" id="PF23593">
    <property type="entry name" value="HEAT_ATR"/>
    <property type="match status" value="1"/>
</dbReference>
<dbReference type="Pfam" id="PF00454">
    <property type="entry name" value="PI3_PI4_kinase"/>
    <property type="match status" value="1"/>
</dbReference>
<keyword evidence="4" id="KW-0677">Repeat</keyword>
<feature type="region of interest" description="Disordered" evidence="11">
    <location>
        <begin position="644"/>
        <end position="663"/>
    </location>
</feature>
<dbReference type="GO" id="GO:0004674">
    <property type="term" value="F:protein serine/threonine kinase activity"/>
    <property type="evidence" value="ECO:0007669"/>
    <property type="project" value="UniProtKB-KW"/>
</dbReference>
<gene>
    <name evidence="15" type="ORF">Ctob_007056</name>
</gene>
<dbReference type="SMART" id="SM01345">
    <property type="entry name" value="Rapamycin_bind"/>
    <property type="match status" value="1"/>
</dbReference>
<dbReference type="Gene3D" id="3.30.1010.10">
    <property type="entry name" value="Phosphatidylinositol 3-kinase Catalytic Subunit, Chain A, domain 4"/>
    <property type="match status" value="1"/>
</dbReference>
<evidence type="ECO:0000256" key="1">
    <source>
        <dbReference type="ARBA" id="ARBA00011031"/>
    </source>
</evidence>
<organism evidence="15 16">
    <name type="scientific">Chrysochromulina tobinii</name>
    <dbReference type="NCBI Taxonomy" id="1460289"/>
    <lineage>
        <taxon>Eukaryota</taxon>
        <taxon>Haptista</taxon>
        <taxon>Haptophyta</taxon>
        <taxon>Prymnesiophyceae</taxon>
        <taxon>Prymnesiales</taxon>
        <taxon>Chrysochromulinaceae</taxon>
        <taxon>Chrysochromulina</taxon>
    </lineage>
</organism>
<dbReference type="Pfam" id="PF02260">
    <property type="entry name" value="FATC"/>
    <property type="match status" value="1"/>
</dbReference>
<dbReference type="SUPFAM" id="SSF48371">
    <property type="entry name" value="ARM repeat"/>
    <property type="match status" value="1"/>
</dbReference>
<dbReference type="InterPro" id="IPR009076">
    <property type="entry name" value="FRB_dom"/>
</dbReference>
<dbReference type="GO" id="GO:0005737">
    <property type="term" value="C:cytoplasm"/>
    <property type="evidence" value="ECO:0007669"/>
    <property type="project" value="TreeGrafter"/>
</dbReference>
<dbReference type="InterPro" id="IPR026683">
    <property type="entry name" value="TOR_cat"/>
</dbReference>
<dbReference type="InterPro" id="IPR003152">
    <property type="entry name" value="FATC_dom"/>
</dbReference>
<dbReference type="InterPro" id="IPR003151">
    <property type="entry name" value="PIK-rel_kinase_FAT"/>
</dbReference>
<dbReference type="InterPro" id="IPR011009">
    <property type="entry name" value="Kinase-like_dom_sf"/>
</dbReference>
<dbReference type="CDD" id="cd05169">
    <property type="entry name" value="PIKKc_TOR"/>
    <property type="match status" value="1"/>
</dbReference>
<dbReference type="GO" id="GO:0106310">
    <property type="term" value="F:protein serine kinase activity"/>
    <property type="evidence" value="ECO:0007669"/>
    <property type="project" value="RHEA"/>
</dbReference>
<evidence type="ECO:0000256" key="10">
    <source>
        <dbReference type="RuleBase" id="RU364109"/>
    </source>
</evidence>
<dbReference type="InterPro" id="IPR014009">
    <property type="entry name" value="PIK_FAT"/>
</dbReference>
<evidence type="ECO:0000313" key="15">
    <source>
        <dbReference type="EMBL" id="KOO25388.1"/>
    </source>
</evidence>
<evidence type="ECO:0000256" key="4">
    <source>
        <dbReference type="ARBA" id="ARBA00022737"/>
    </source>
</evidence>
<dbReference type="SMART" id="SM01343">
    <property type="entry name" value="FATC"/>
    <property type="match status" value="1"/>
</dbReference>
<dbReference type="InterPro" id="IPR000403">
    <property type="entry name" value="PI3/4_kinase_cat_dom"/>
</dbReference>
<dbReference type="PROSITE" id="PS00916">
    <property type="entry name" value="PI3_4_KINASE_2"/>
    <property type="match status" value="1"/>
</dbReference>
<dbReference type="InterPro" id="IPR036940">
    <property type="entry name" value="PI3/4_kinase_cat_sf"/>
</dbReference>
<feature type="domain" description="PI3K/PI4K catalytic" evidence="12">
    <location>
        <begin position="1496"/>
        <end position="1809"/>
    </location>
</feature>
<evidence type="ECO:0000256" key="7">
    <source>
        <dbReference type="ARBA" id="ARBA00022840"/>
    </source>
</evidence>
<feature type="domain" description="FAT" evidence="13">
    <location>
        <begin position="794"/>
        <end position="1317"/>
    </location>
</feature>
<dbReference type="FunFam" id="1.20.120.150:FF:000001">
    <property type="entry name" value="Serine/threonine-protein kinase TOR"/>
    <property type="match status" value="1"/>
</dbReference>
<dbReference type="Pfam" id="PF23271">
    <property type="entry name" value="HEAT_GCN1"/>
    <property type="match status" value="1"/>
</dbReference>
<dbReference type="GO" id="GO:0031931">
    <property type="term" value="C:TORC1 complex"/>
    <property type="evidence" value="ECO:0007669"/>
    <property type="project" value="TreeGrafter"/>
</dbReference>
<dbReference type="PROSITE" id="PS51189">
    <property type="entry name" value="FAT"/>
    <property type="match status" value="1"/>
</dbReference>
<comment type="catalytic activity">
    <reaction evidence="9">
        <text>L-seryl-[protein] + ATP = O-phospho-L-seryl-[protein] + ADP + H(+)</text>
        <dbReference type="Rhea" id="RHEA:17989"/>
        <dbReference type="Rhea" id="RHEA-COMP:9863"/>
        <dbReference type="Rhea" id="RHEA-COMP:11604"/>
        <dbReference type="ChEBI" id="CHEBI:15378"/>
        <dbReference type="ChEBI" id="CHEBI:29999"/>
        <dbReference type="ChEBI" id="CHEBI:30616"/>
        <dbReference type="ChEBI" id="CHEBI:83421"/>
        <dbReference type="ChEBI" id="CHEBI:456216"/>
        <dbReference type="EC" id="2.7.11.1"/>
    </reaction>
</comment>
<dbReference type="FunFam" id="1.10.1070.11:FF:000029">
    <property type="entry name" value="Serine/threonine-protein kinase TOR"/>
    <property type="match status" value="1"/>
</dbReference>
<keyword evidence="5 10" id="KW-0547">Nucleotide-binding</keyword>
<dbReference type="SMART" id="SM01346">
    <property type="entry name" value="DUF3385"/>
    <property type="match status" value="1"/>
</dbReference>